<evidence type="ECO:0000313" key="3">
    <source>
        <dbReference type="EMBL" id="QTL98506.1"/>
    </source>
</evidence>
<accession>A0A8A7K9R5</accession>
<gene>
    <name evidence="3" type="primary">spoIVB</name>
    <name evidence="3" type="ORF">GM661_11260</name>
</gene>
<evidence type="ECO:0000259" key="2">
    <source>
        <dbReference type="PROSITE" id="PS51494"/>
    </source>
</evidence>
<keyword evidence="1" id="KW-0812">Transmembrane</keyword>
<dbReference type="InterPro" id="IPR036034">
    <property type="entry name" value="PDZ_sf"/>
</dbReference>
<proteinExistence type="predicted"/>
<keyword evidence="3" id="KW-0378">Hydrolase</keyword>
<dbReference type="KEGG" id="ifn:GM661_11260"/>
<feature type="transmembrane region" description="Helical" evidence="1">
    <location>
        <begin position="7"/>
        <end position="26"/>
    </location>
</feature>
<dbReference type="InterPro" id="IPR014219">
    <property type="entry name" value="SpoIVB"/>
</dbReference>
<dbReference type="Proteomes" id="UP000665020">
    <property type="component" value="Chromosome"/>
</dbReference>
<keyword evidence="4" id="KW-1185">Reference proteome</keyword>
<name>A0A8A7K9R5_9FIRM</name>
<dbReference type="Gene3D" id="2.30.42.10">
    <property type="match status" value="1"/>
</dbReference>
<dbReference type="EMBL" id="CP046640">
    <property type="protein sequence ID" value="QTL98506.1"/>
    <property type="molecule type" value="Genomic_DNA"/>
</dbReference>
<feature type="domain" description="Peptidase S55" evidence="2">
    <location>
        <begin position="199"/>
        <end position="436"/>
    </location>
</feature>
<sequence length="436" mass="47994">MRKKIGIVFLFGLILFLISFYFILFYQIPGSFSLIKGEETFLFEFPFNLSINGERDISLEINGRTINDIDDISLNPGNGLKVKANQIGKVSMDLKLFGIFPFKSITVNVLPEIKVFPGGQAIGVLLRSKGVMVVGKSFVESKNGHRYYPAREAGIEVGDTILEINGSEINDKLKLASNIQKIAEQGLPLSLKIKTQQGKLRAVNLKAVENKQGIYMIGLYVDDGVAGVGTLTFYETEKKEYGALGHEITEANSNNRIEVREGKIIEAKISGINSGKKGLPGEKLGTFFQTDNVIGDIVTNNKFGIYGNLHTIPNNPYFSEPVPVAAISQVKIGPAKMYTVVNDGVIEEFDVNIERIYQQSYPGDKGLIISIIDQRLKEMTGGIIQGMSGSPIVQNGRMVGAVTHVFVNEPTKGYGVFAEWMLLQTGIYEMNRASNF</sequence>
<dbReference type="SUPFAM" id="SSF50156">
    <property type="entry name" value="PDZ domain-like"/>
    <property type="match status" value="1"/>
</dbReference>
<reference evidence="3" key="1">
    <citation type="submission" date="2019-12" db="EMBL/GenBank/DDBJ databases">
        <authorList>
            <person name="zhang j."/>
            <person name="sun C.M."/>
        </authorList>
    </citation>
    <scope>NUCLEOTIDE SEQUENCE</scope>
    <source>
        <strain evidence="3">NS-1</strain>
    </source>
</reference>
<dbReference type="PROSITE" id="PS51494">
    <property type="entry name" value="SPOIVB"/>
    <property type="match status" value="1"/>
</dbReference>
<dbReference type="InterPro" id="IPR008763">
    <property type="entry name" value="Peptidase_S55"/>
</dbReference>
<dbReference type="Pfam" id="PF05580">
    <property type="entry name" value="Peptidase_S55"/>
    <property type="match status" value="1"/>
</dbReference>
<evidence type="ECO:0000256" key="1">
    <source>
        <dbReference type="SAM" id="Phobius"/>
    </source>
</evidence>
<keyword evidence="1" id="KW-0472">Membrane</keyword>
<dbReference type="RefSeq" id="WP_230866924.1">
    <property type="nucleotide sequence ID" value="NZ_CP046640.1"/>
</dbReference>
<dbReference type="GO" id="GO:0016787">
    <property type="term" value="F:hydrolase activity"/>
    <property type="evidence" value="ECO:0007669"/>
    <property type="project" value="UniProtKB-KW"/>
</dbReference>
<organism evidence="3 4">
    <name type="scientific">Iocasia fonsfrigidae</name>
    <dbReference type="NCBI Taxonomy" id="2682810"/>
    <lineage>
        <taxon>Bacteria</taxon>
        <taxon>Bacillati</taxon>
        <taxon>Bacillota</taxon>
        <taxon>Clostridia</taxon>
        <taxon>Halanaerobiales</taxon>
        <taxon>Halanaerobiaceae</taxon>
        <taxon>Iocasia</taxon>
    </lineage>
</organism>
<dbReference type="AlphaFoldDB" id="A0A8A7K9R5"/>
<dbReference type="NCBIfam" id="TIGR02860">
    <property type="entry name" value="spore_IV_B"/>
    <property type="match status" value="1"/>
</dbReference>
<evidence type="ECO:0000313" key="4">
    <source>
        <dbReference type="Proteomes" id="UP000665020"/>
    </source>
</evidence>
<keyword evidence="1" id="KW-1133">Transmembrane helix</keyword>
<dbReference type="EC" id="3.4.21.116" evidence="3"/>
<protein>
    <submittedName>
        <fullName evidence="3">SpoIVB peptidase</fullName>
        <ecNumber evidence="3">3.4.21.116</ecNumber>
    </submittedName>
</protein>